<accession>A0A6J4HVJ1</accession>
<dbReference type="AlphaFoldDB" id="A0A6J4HVJ1"/>
<protein>
    <submittedName>
        <fullName evidence="2">Uncharacterized protein</fullName>
    </submittedName>
</protein>
<feature type="compositionally biased region" description="Basic residues" evidence="1">
    <location>
        <begin position="1"/>
        <end position="12"/>
    </location>
</feature>
<dbReference type="EMBL" id="CADCSY010000062">
    <property type="protein sequence ID" value="CAA9235156.1"/>
    <property type="molecule type" value="Genomic_DNA"/>
</dbReference>
<name>A0A6J4HVJ1_9ACTN</name>
<sequence length="33" mass="3701">CPRSHRRSRPGRSRGSPSRRSARPSGARRSRVA</sequence>
<evidence type="ECO:0000256" key="1">
    <source>
        <dbReference type="SAM" id="MobiDB-lite"/>
    </source>
</evidence>
<proteinExistence type="predicted"/>
<feature type="non-terminal residue" evidence="2">
    <location>
        <position position="33"/>
    </location>
</feature>
<reference evidence="2" key="1">
    <citation type="submission" date="2020-02" db="EMBL/GenBank/DDBJ databases">
        <authorList>
            <person name="Meier V. D."/>
        </authorList>
    </citation>
    <scope>NUCLEOTIDE SEQUENCE</scope>
    <source>
        <strain evidence="2">AVDCRST_MAG20</strain>
    </source>
</reference>
<gene>
    <name evidence="2" type="ORF">AVDCRST_MAG20-1458</name>
</gene>
<feature type="region of interest" description="Disordered" evidence="1">
    <location>
        <begin position="1"/>
        <end position="33"/>
    </location>
</feature>
<feature type="non-terminal residue" evidence="2">
    <location>
        <position position="1"/>
    </location>
</feature>
<feature type="compositionally biased region" description="Basic residues" evidence="1">
    <location>
        <begin position="20"/>
        <end position="33"/>
    </location>
</feature>
<organism evidence="2">
    <name type="scientific">uncultured Acidimicrobiales bacterium</name>
    <dbReference type="NCBI Taxonomy" id="310071"/>
    <lineage>
        <taxon>Bacteria</taxon>
        <taxon>Bacillati</taxon>
        <taxon>Actinomycetota</taxon>
        <taxon>Acidimicrobiia</taxon>
        <taxon>Acidimicrobiales</taxon>
        <taxon>environmental samples</taxon>
    </lineage>
</organism>
<evidence type="ECO:0000313" key="2">
    <source>
        <dbReference type="EMBL" id="CAA9235156.1"/>
    </source>
</evidence>